<protein>
    <recommendedName>
        <fullName evidence="2">Tetratricopeptide repeat protein</fullName>
    </recommendedName>
</protein>
<dbReference type="AlphaFoldDB" id="A0A0F9N4N8"/>
<sequence>MKNKSLNHKIKGLDASNLKNYGNLQKLNVQVSIGFFKEALINFKREEFLSCIQALNKAIKYNSSEILFFLLKSFILGAFLKKIEDALKEIEKALTFDPQCRPAIKIKKFLLKAQCKEFCSIYI</sequence>
<comment type="caution">
    <text evidence="1">The sequence shown here is derived from an EMBL/GenBank/DDBJ whole genome shotgun (WGS) entry which is preliminary data.</text>
</comment>
<dbReference type="EMBL" id="LAZR01003976">
    <property type="protein sequence ID" value="KKN12939.1"/>
    <property type="molecule type" value="Genomic_DNA"/>
</dbReference>
<organism evidence="1">
    <name type="scientific">marine sediment metagenome</name>
    <dbReference type="NCBI Taxonomy" id="412755"/>
    <lineage>
        <taxon>unclassified sequences</taxon>
        <taxon>metagenomes</taxon>
        <taxon>ecological metagenomes</taxon>
    </lineage>
</organism>
<dbReference type="InterPro" id="IPR011990">
    <property type="entry name" value="TPR-like_helical_dom_sf"/>
</dbReference>
<evidence type="ECO:0000313" key="1">
    <source>
        <dbReference type="EMBL" id="KKN12939.1"/>
    </source>
</evidence>
<name>A0A0F9N4N8_9ZZZZ</name>
<proteinExistence type="predicted"/>
<accession>A0A0F9N4N8</accession>
<gene>
    <name evidence="1" type="ORF">LCGC14_1011390</name>
</gene>
<dbReference type="SUPFAM" id="SSF48452">
    <property type="entry name" value="TPR-like"/>
    <property type="match status" value="1"/>
</dbReference>
<evidence type="ECO:0008006" key="2">
    <source>
        <dbReference type="Google" id="ProtNLM"/>
    </source>
</evidence>
<reference evidence="1" key="1">
    <citation type="journal article" date="2015" name="Nature">
        <title>Complex archaea that bridge the gap between prokaryotes and eukaryotes.</title>
        <authorList>
            <person name="Spang A."/>
            <person name="Saw J.H."/>
            <person name="Jorgensen S.L."/>
            <person name="Zaremba-Niedzwiedzka K."/>
            <person name="Martijn J."/>
            <person name="Lind A.E."/>
            <person name="van Eijk R."/>
            <person name="Schleper C."/>
            <person name="Guy L."/>
            <person name="Ettema T.J."/>
        </authorList>
    </citation>
    <scope>NUCLEOTIDE SEQUENCE</scope>
</reference>
<dbReference type="Gene3D" id="1.25.40.10">
    <property type="entry name" value="Tetratricopeptide repeat domain"/>
    <property type="match status" value="1"/>
</dbReference>